<organism evidence="6 7">
    <name type="scientific">Streptomyces hebeiensis</name>
    <dbReference type="NCBI Taxonomy" id="229486"/>
    <lineage>
        <taxon>Bacteria</taxon>
        <taxon>Bacillati</taxon>
        <taxon>Actinomycetota</taxon>
        <taxon>Actinomycetes</taxon>
        <taxon>Kitasatosporales</taxon>
        <taxon>Streptomycetaceae</taxon>
        <taxon>Streptomyces</taxon>
    </lineage>
</organism>
<dbReference type="InterPro" id="IPR036390">
    <property type="entry name" value="WH_DNA-bd_sf"/>
</dbReference>
<dbReference type="Pfam" id="PF03965">
    <property type="entry name" value="Penicillinase_R"/>
    <property type="match status" value="1"/>
</dbReference>
<feature type="region of interest" description="Disordered" evidence="5">
    <location>
        <begin position="146"/>
        <end position="246"/>
    </location>
</feature>
<reference evidence="7" key="1">
    <citation type="journal article" date="2019" name="Int. J. Syst. Evol. Microbiol.">
        <title>The Global Catalogue of Microorganisms (GCM) 10K type strain sequencing project: providing services to taxonomists for standard genome sequencing and annotation.</title>
        <authorList>
            <consortium name="The Broad Institute Genomics Platform"/>
            <consortium name="The Broad Institute Genome Sequencing Center for Infectious Disease"/>
            <person name="Wu L."/>
            <person name="Ma J."/>
        </authorList>
    </citation>
    <scope>NUCLEOTIDE SEQUENCE [LARGE SCALE GENOMIC DNA]</scope>
    <source>
        <strain evidence="7">JCM 12696</strain>
    </source>
</reference>
<keyword evidence="3" id="KW-0238">DNA-binding</keyword>
<gene>
    <name evidence="6" type="ORF">GCM10009654_00770</name>
</gene>
<evidence type="ECO:0000313" key="6">
    <source>
        <dbReference type="EMBL" id="GAA1149415.1"/>
    </source>
</evidence>
<dbReference type="Proteomes" id="UP001501371">
    <property type="component" value="Unassembled WGS sequence"/>
</dbReference>
<name>A0ABP4EZK2_9ACTN</name>
<keyword evidence="4" id="KW-0804">Transcription</keyword>
<keyword evidence="2" id="KW-0805">Transcription regulation</keyword>
<evidence type="ECO:0000256" key="1">
    <source>
        <dbReference type="ARBA" id="ARBA00011046"/>
    </source>
</evidence>
<evidence type="ECO:0000256" key="3">
    <source>
        <dbReference type="ARBA" id="ARBA00023125"/>
    </source>
</evidence>
<proteinExistence type="inferred from homology"/>
<protein>
    <recommendedName>
        <fullName evidence="8">BlaI/MecI/CopY family transcriptional regulator</fullName>
    </recommendedName>
</protein>
<comment type="similarity">
    <text evidence="1">Belongs to the BlaI transcriptional regulatory family.</text>
</comment>
<dbReference type="Gene3D" id="1.10.10.10">
    <property type="entry name" value="Winged helix-like DNA-binding domain superfamily/Winged helix DNA-binding domain"/>
    <property type="match status" value="1"/>
</dbReference>
<dbReference type="EMBL" id="BAAAKV010000001">
    <property type="protein sequence ID" value="GAA1149415.1"/>
    <property type="molecule type" value="Genomic_DNA"/>
</dbReference>
<accession>A0ABP4EZK2</accession>
<feature type="region of interest" description="Disordered" evidence="5">
    <location>
        <begin position="1"/>
        <end position="37"/>
    </location>
</feature>
<keyword evidence="7" id="KW-1185">Reference proteome</keyword>
<evidence type="ECO:0000256" key="4">
    <source>
        <dbReference type="ARBA" id="ARBA00023163"/>
    </source>
</evidence>
<evidence type="ECO:0000313" key="7">
    <source>
        <dbReference type="Proteomes" id="UP001501371"/>
    </source>
</evidence>
<evidence type="ECO:0000256" key="5">
    <source>
        <dbReference type="SAM" id="MobiDB-lite"/>
    </source>
</evidence>
<dbReference type="SUPFAM" id="SSF46785">
    <property type="entry name" value="Winged helix' DNA-binding domain"/>
    <property type="match status" value="1"/>
</dbReference>
<evidence type="ECO:0008006" key="8">
    <source>
        <dbReference type="Google" id="ProtNLM"/>
    </source>
</evidence>
<comment type="caution">
    <text evidence="6">The sequence shown here is derived from an EMBL/GenBank/DDBJ whole genome shotgun (WGS) entry which is preliminary data.</text>
</comment>
<sequence>MPVRAATARPEGETREGHNVRTHGGPDPDERPRRRGQGELESQVLAELSRAPGPVTAAWVQERLGGDLAYTTVMTILTRLHAKHVVTRERTGRSFEWRASSDEAGLAALRMRKVLDGEADREAVLTRFVTALSPDDERLLRDLLGLPEDAPVGPPPGGGSWARRGAVGADGPYGHRDANSPRGAGGPATTVPPATTAASGGHHDPADGRAPADRPGRHEIREGDRRGGRGTGDGARRAGGPAGSEG</sequence>
<feature type="compositionally biased region" description="Basic and acidic residues" evidence="5">
    <location>
        <begin position="10"/>
        <end position="37"/>
    </location>
</feature>
<feature type="compositionally biased region" description="Low complexity" evidence="5">
    <location>
        <begin position="187"/>
        <end position="200"/>
    </location>
</feature>
<evidence type="ECO:0000256" key="2">
    <source>
        <dbReference type="ARBA" id="ARBA00023015"/>
    </source>
</evidence>
<dbReference type="InterPro" id="IPR005650">
    <property type="entry name" value="BlaI_family"/>
</dbReference>
<feature type="compositionally biased region" description="Basic and acidic residues" evidence="5">
    <location>
        <begin position="201"/>
        <end position="227"/>
    </location>
</feature>
<dbReference type="InterPro" id="IPR036388">
    <property type="entry name" value="WH-like_DNA-bd_sf"/>
</dbReference>